<dbReference type="GO" id="GO:0008170">
    <property type="term" value="F:N-methyltransferase activity"/>
    <property type="evidence" value="ECO:0007669"/>
    <property type="project" value="InterPro"/>
</dbReference>
<keyword evidence="4" id="KW-1185">Reference proteome</keyword>
<dbReference type="InterPro" id="IPR003356">
    <property type="entry name" value="DNA_methylase_A-5"/>
</dbReference>
<dbReference type="InterPro" id="IPR052916">
    <property type="entry name" value="Type-I_RE_MTase_Subunit"/>
</dbReference>
<keyword evidence="3" id="KW-0489">Methyltransferase</keyword>
<dbReference type="eggNOG" id="COG0286">
    <property type="taxonomic scope" value="Bacteria"/>
</dbReference>
<dbReference type="EC" id="2.1.1.72" evidence="3"/>
<proteinExistence type="predicted"/>
<keyword evidence="3" id="KW-0808">Transferase</keyword>
<dbReference type="REBASE" id="84850">
    <property type="entry name" value="M.AspEG49ORF511P"/>
</dbReference>
<organism evidence="3 4">
    <name type="scientific">Actinokineospora spheciospongiae</name>
    <dbReference type="NCBI Taxonomy" id="909613"/>
    <lineage>
        <taxon>Bacteria</taxon>
        <taxon>Bacillati</taxon>
        <taxon>Actinomycetota</taxon>
        <taxon>Actinomycetes</taxon>
        <taxon>Pseudonocardiales</taxon>
        <taxon>Pseudonocardiaceae</taxon>
        <taxon>Actinokineospora</taxon>
    </lineage>
</organism>
<protein>
    <submittedName>
        <fullName evidence="3">Type I restriction-modification system, DNA-methyltransferase subunit M</fullName>
        <ecNumber evidence="3">2.1.1.72</ecNumber>
    </submittedName>
</protein>
<dbReference type="GO" id="GO:0032259">
    <property type="term" value="P:methylation"/>
    <property type="evidence" value="ECO:0007669"/>
    <property type="project" value="UniProtKB-KW"/>
</dbReference>
<evidence type="ECO:0000313" key="4">
    <source>
        <dbReference type="Proteomes" id="UP000019277"/>
    </source>
</evidence>
<sequence>MLNAGGSPVFPLTEVRRWLREQGKLTDDTTTDALWVALDAGHGRPDTLELVADVATHLRVPGSVDLPADVRALLGEDAGQRADEVIESLVERAFQRQQRQHLATPAGLARLMVRLAAPVAGTVLDPACGPGNILRAAGHAGAEHLAGQEIDPVMARLARARLAPHGTPDIAVGDALRADAFTGPPADAVVCDPPFGYRDWGQDELRTDPRWEYGSPAKGEPELAWVQHCLAHAKPGGAVVLALPAGVASRRSGRAIRQALLRRGAVRAVIALPAGVLMSTGVPIHLWVLRKPGAGGAGPVLLVNTGHHQPARRGQVDWTALDEEVLGAWHEFGATGAVDTVAGRRRTLEPIDLLDEDVDLTPARHLPPPRPALDPEALERTRLHLSRLLGELDGLLPEFTTPPPGARATTTIDDLARAGALTLRRQVGPLPTSEAGPGPLVLTGRDVSTGSVPDTHFVGTEDDDPIHLRPGDLVVPLLAAGDGRPVTKVMDGDDVVLGPNLQLIRVNPDQVDVHFLAGQIRASSGQAASSTTASGVHRVDVRRVEVPVLDLGRQRRLGVAFERLEALDSTLGRAAALGVDLVSQLTEGLACGTVAPPE</sequence>
<dbReference type="GO" id="GO:0003677">
    <property type="term" value="F:DNA binding"/>
    <property type="evidence" value="ECO:0007669"/>
    <property type="project" value="InterPro"/>
</dbReference>
<evidence type="ECO:0000313" key="3">
    <source>
        <dbReference type="EMBL" id="EWC64185.1"/>
    </source>
</evidence>
<gene>
    <name evidence="3" type="ORF">UO65_0511</name>
</gene>
<name>W7ITG1_9PSEU</name>
<dbReference type="Gene3D" id="3.40.50.150">
    <property type="entry name" value="Vaccinia Virus protein VP39"/>
    <property type="match status" value="1"/>
</dbReference>
<evidence type="ECO:0000256" key="1">
    <source>
        <dbReference type="ARBA" id="ARBA00022747"/>
    </source>
</evidence>
<dbReference type="InterPro" id="IPR002052">
    <property type="entry name" value="DNA_methylase_N6_adenine_CS"/>
</dbReference>
<dbReference type="InterPro" id="IPR029063">
    <property type="entry name" value="SAM-dependent_MTases_sf"/>
</dbReference>
<dbReference type="PANTHER" id="PTHR42998:SF1">
    <property type="entry name" value="TYPE I RESTRICTION ENZYME HINDI METHYLASE SUBUNIT"/>
    <property type="match status" value="1"/>
</dbReference>
<comment type="caution">
    <text evidence="3">The sequence shown here is derived from an EMBL/GenBank/DDBJ whole genome shotgun (WGS) entry which is preliminary data.</text>
</comment>
<dbReference type="PROSITE" id="PS00092">
    <property type="entry name" value="N6_MTASE"/>
    <property type="match status" value="1"/>
</dbReference>
<dbReference type="AlphaFoldDB" id="W7ITG1"/>
<dbReference type="PATRIC" id="fig|909613.9.peg.526"/>
<evidence type="ECO:0000259" key="2">
    <source>
        <dbReference type="Pfam" id="PF02384"/>
    </source>
</evidence>
<dbReference type="Proteomes" id="UP000019277">
    <property type="component" value="Unassembled WGS sequence"/>
</dbReference>
<dbReference type="GO" id="GO:0009007">
    <property type="term" value="F:site-specific DNA-methyltransferase (adenine-specific) activity"/>
    <property type="evidence" value="ECO:0007669"/>
    <property type="project" value="UniProtKB-EC"/>
</dbReference>
<reference evidence="3 4" key="1">
    <citation type="journal article" date="2014" name="Genome Announc.">
        <title>Draft Genome Sequence of the Antitrypanosomally Active Sponge-Associated Bacterium Actinokineospora sp. Strain EG49.</title>
        <authorList>
            <person name="Harjes J."/>
            <person name="Ryu T."/>
            <person name="Abdelmohsen U.R."/>
            <person name="Moitinho-Silva L."/>
            <person name="Horn H."/>
            <person name="Ravasi T."/>
            <person name="Hentschel U."/>
        </authorList>
    </citation>
    <scope>NUCLEOTIDE SEQUENCE [LARGE SCALE GENOMIC DNA]</scope>
    <source>
        <strain evidence="3 4">EG49</strain>
    </source>
</reference>
<dbReference type="EMBL" id="AYXG01000020">
    <property type="protein sequence ID" value="EWC64185.1"/>
    <property type="molecule type" value="Genomic_DNA"/>
</dbReference>
<dbReference type="SUPFAM" id="SSF53335">
    <property type="entry name" value="S-adenosyl-L-methionine-dependent methyltransferases"/>
    <property type="match status" value="1"/>
</dbReference>
<dbReference type="STRING" id="909613.UO65_0511"/>
<dbReference type="PANTHER" id="PTHR42998">
    <property type="entry name" value="TYPE I RESTRICTION ENZYME HINDVIIP M PROTEIN-RELATED"/>
    <property type="match status" value="1"/>
</dbReference>
<dbReference type="GO" id="GO:0009307">
    <property type="term" value="P:DNA restriction-modification system"/>
    <property type="evidence" value="ECO:0007669"/>
    <property type="project" value="UniProtKB-KW"/>
</dbReference>
<dbReference type="PRINTS" id="PR00507">
    <property type="entry name" value="N12N6MTFRASE"/>
</dbReference>
<accession>W7ITG1</accession>
<keyword evidence="1" id="KW-0680">Restriction system</keyword>
<dbReference type="CDD" id="cd02440">
    <property type="entry name" value="AdoMet_MTases"/>
    <property type="match status" value="1"/>
</dbReference>
<dbReference type="Pfam" id="PF02384">
    <property type="entry name" value="N6_Mtase"/>
    <property type="match status" value="1"/>
</dbReference>
<feature type="domain" description="DNA methylase adenine-specific" evidence="2">
    <location>
        <begin position="103"/>
        <end position="311"/>
    </location>
</feature>